<protein>
    <submittedName>
        <fullName evidence="1">Uncharacterized protein</fullName>
    </submittedName>
</protein>
<evidence type="ECO:0000313" key="1">
    <source>
        <dbReference type="EMBL" id="SKB90892.1"/>
    </source>
</evidence>
<gene>
    <name evidence="1" type="ORF">SAMN05660841_03003</name>
</gene>
<name>A0A1T5F3W4_9SPHI</name>
<proteinExistence type="predicted"/>
<reference evidence="2" key="1">
    <citation type="submission" date="2017-02" db="EMBL/GenBank/DDBJ databases">
        <authorList>
            <person name="Varghese N."/>
            <person name="Submissions S."/>
        </authorList>
    </citation>
    <scope>NUCLEOTIDE SEQUENCE [LARGE SCALE GENOMIC DNA]</scope>
    <source>
        <strain evidence="2">DSM 24091</strain>
    </source>
</reference>
<dbReference type="RefSeq" id="WP_079644186.1">
    <property type="nucleotide sequence ID" value="NZ_FUZF01000014.1"/>
</dbReference>
<dbReference type="OrthoDB" id="836646at2"/>
<dbReference type="Proteomes" id="UP000190150">
    <property type="component" value="Unassembled WGS sequence"/>
</dbReference>
<dbReference type="STRING" id="1513896.SAMN05660841_03003"/>
<evidence type="ECO:0000313" key="2">
    <source>
        <dbReference type="Proteomes" id="UP000190150"/>
    </source>
</evidence>
<accession>A0A1T5F3W4</accession>
<keyword evidence="2" id="KW-1185">Reference proteome</keyword>
<organism evidence="1 2">
    <name type="scientific">Sphingobacterium nematocida</name>
    <dbReference type="NCBI Taxonomy" id="1513896"/>
    <lineage>
        <taxon>Bacteria</taxon>
        <taxon>Pseudomonadati</taxon>
        <taxon>Bacteroidota</taxon>
        <taxon>Sphingobacteriia</taxon>
        <taxon>Sphingobacteriales</taxon>
        <taxon>Sphingobacteriaceae</taxon>
        <taxon>Sphingobacterium</taxon>
    </lineage>
</organism>
<dbReference type="EMBL" id="FUZF01000014">
    <property type="protein sequence ID" value="SKB90892.1"/>
    <property type="molecule type" value="Genomic_DNA"/>
</dbReference>
<sequence>MNLKGNHPQIGLLSYRTIHFSLWNKTIRTILLSSTLLLDSCASYNNSSFSSQLRHSNCNQQNIYSYGENDLPTPLYQLQIDSVLNSKISRKGLNIANAIGIINQLTKYANTKENNNSTSVEKKLDRVSLKLDIFQKINNASLIVSAVSSEMDCEEERTSQIANFLEGKQSDLESKLTIGAIVIGASGAIATGGTISNERVSNSIGIGTGIAEASLGLLMLFNKRKIDFYHERNALKDVWLGSNTSANFPPFIWYYLNYADPNVPEGKSVRLQIIEKWKNFGQIDEDDDKQQLDNLYFGKGGKYNADQLNNRADMYDQVESHINLLKQELMALSLEIEKL</sequence>
<dbReference type="AlphaFoldDB" id="A0A1T5F3W4"/>